<evidence type="ECO:0008006" key="3">
    <source>
        <dbReference type="Google" id="ProtNLM"/>
    </source>
</evidence>
<feature type="region of interest" description="Disordered" evidence="1">
    <location>
        <begin position="385"/>
        <end position="405"/>
    </location>
</feature>
<proteinExistence type="predicted"/>
<organism evidence="2">
    <name type="scientific">marine sediment metagenome</name>
    <dbReference type="NCBI Taxonomy" id="412755"/>
    <lineage>
        <taxon>unclassified sequences</taxon>
        <taxon>metagenomes</taxon>
        <taxon>ecological metagenomes</taxon>
    </lineage>
</organism>
<gene>
    <name evidence="2" type="ORF">LCGC14_2563960</name>
</gene>
<reference evidence="2" key="1">
    <citation type="journal article" date="2015" name="Nature">
        <title>Complex archaea that bridge the gap between prokaryotes and eukaryotes.</title>
        <authorList>
            <person name="Spang A."/>
            <person name="Saw J.H."/>
            <person name="Jorgensen S.L."/>
            <person name="Zaremba-Niedzwiedzka K."/>
            <person name="Martijn J."/>
            <person name="Lind A.E."/>
            <person name="van Eijk R."/>
            <person name="Schleper C."/>
            <person name="Guy L."/>
            <person name="Ettema T.J."/>
        </authorList>
    </citation>
    <scope>NUCLEOTIDE SEQUENCE</scope>
</reference>
<dbReference type="AlphaFoldDB" id="A0A0F9DC31"/>
<sequence>PISAKKNKVKENSNTKVSKLKIDKKEKDNEFTTRGFIATTHIDDADDTIFEVLIAHTTPSTGTFAASRTAIPANWAGITVDATFRGNWAAGTQYAINEFVTDAGRYGIVKALHTSVTSYNQGVTDGNIETLIDANTIISSNPTAAGLAEGASPTVTYDVATGVFAFGIPVGATGATGSPSSDAELVALAGLVSAADQLPFFTGSGTAALTTLTAAARTVLDDASVDDMLATLGGIGAATSDTLTNKTFDANGTGNSLSNVDIADLANGTDGELITWDATAVPATVPVGASGEILTSNGVGAGTSMLFQQTAAPVGWTKQTTHNNKSIRLQTGTVTTGGANNFTTVFGTGKTTASFTITTTQSAAHTHTVSMDNATGANVKVARGGTTEDATHATSSSGGGSGHSHNLTNLDLQFVDFIIADKD</sequence>
<evidence type="ECO:0000313" key="2">
    <source>
        <dbReference type="EMBL" id="KKL09628.1"/>
    </source>
</evidence>
<feature type="non-terminal residue" evidence="2">
    <location>
        <position position="1"/>
    </location>
</feature>
<protein>
    <recommendedName>
        <fullName evidence="3">Tail fiber protein</fullName>
    </recommendedName>
</protein>
<comment type="caution">
    <text evidence="2">The sequence shown here is derived from an EMBL/GenBank/DDBJ whole genome shotgun (WGS) entry which is preliminary data.</text>
</comment>
<name>A0A0F9DC31_9ZZZZ</name>
<evidence type="ECO:0000256" key="1">
    <source>
        <dbReference type="SAM" id="MobiDB-lite"/>
    </source>
</evidence>
<accession>A0A0F9DC31</accession>
<dbReference type="EMBL" id="LAZR01042396">
    <property type="protein sequence ID" value="KKL09628.1"/>
    <property type="molecule type" value="Genomic_DNA"/>
</dbReference>